<feature type="region of interest" description="Disordered" evidence="1">
    <location>
        <begin position="42"/>
        <end position="113"/>
    </location>
</feature>
<protein>
    <recommendedName>
        <fullName evidence="2">DUF6590 domain-containing protein</fullName>
    </recommendedName>
</protein>
<feature type="domain" description="DUF6590" evidence="2">
    <location>
        <begin position="249"/>
        <end position="423"/>
    </location>
</feature>
<dbReference type="EMBL" id="QGMG01000236">
    <property type="protein sequence ID" value="TVY55475.1"/>
    <property type="molecule type" value="Genomic_DNA"/>
</dbReference>
<name>A0A7D8YVG0_9HELO</name>
<feature type="compositionally biased region" description="Polar residues" evidence="1">
    <location>
        <begin position="212"/>
        <end position="221"/>
    </location>
</feature>
<feature type="compositionally biased region" description="Basic and acidic residues" evidence="1">
    <location>
        <begin position="224"/>
        <end position="235"/>
    </location>
</feature>
<dbReference type="OrthoDB" id="3559580at2759"/>
<keyword evidence="4" id="KW-1185">Reference proteome</keyword>
<feature type="region of interest" description="Disordered" evidence="1">
    <location>
        <begin position="126"/>
        <end position="162"/>
    </location>
</feature>
<evidence type="ECO:0000256" key="1">
    <source>
        <dbReference type="SAM" id="MobiDB-lite"/>
    </source>
</evidence>
<reference evidence="3 4" key="1">
    <citation type="submission" date="2018-05" db="EMBL/GenBank/DDBJ databases">
        <title>Whole genome sequencing for identification of molecular markers to develop diagnostic detection tools for the regulated plant pathogen Lachnellula willkommii.</title>
        <authorList>
            <person name="Giroux E."/>
            <person name="Bilodeau G."/>
        </authorList>
    </citation>
    <scope>NUCLEOTIDE SEQUENCE [LARGE SCALE GENOMIC DNA]</scope>
    <source>
        <strain evidence="3 4">CBS 625.97</strain>
    </source>
</reference>
<dbReference type="InterPro" id="IPR046497">
    <property type="entry name" value="DUF6590"/>
</dbReference>
<feature type="region of interest" description="Disordered" evidence="1">
    <location>
        <begin position="212"/>
        <end position="235"/>
    </location>
</feature>
<evidence type="ECO:0000259" key="2">
    <source>
        <dbReference type="Pfam" id="PF20233"/>
    </source>
</evidence>
<feature type="region of interest" description="Disordered" evidence="1">
    <location>
        <begin position="431"/>
        <end position="471"/>
    </location>
</feature>
<evidence type="ECO:0000313" key="4">
    <source>
        <dbReference type="Proteomes" id="UP000481288"/>
    </source>
</evidence>
<organism evidence="3 4">
    <name type="scientific">Lachnellula cervina</name>
    <dbReference type="NCBI Taxonomy" id="1316786"/>
    <lineage>
        <taxon>Eukaryota</taxon>
        <taxon>Fungi</taxon>
        <taxon>Dikarya</taxon>
        <taxon>Ascomycota</taxon>
        <taxon>Pezizomycotina</taxon>
        <taxon>Leotiomycetes</taxon>
        <taxon>Helotiales</taxon>
        <taxon>Lachnaceae</taxon>
        <taxon>Lachnellula</taxon>
    </lineage>
</organism>
<proteinExistence type="predicted"/>
<feature type="compositionally biased region" description="Low complexity" evidence="1">
    <location>
        <begin position="65"/>
        <end position="113"/>
    </location>
</feature>
<feature type="compositionally biased region" description="Low complexity" evidence="1">
    <location>
        <begin position="126"/>
        <end position="157"/>
    </location>
</feature>
<feature type="compositionally biased region" description="Basic and acidic residues" evidence="1">
    <location>
        <begin position="449"/>
        <end position="471"/>
    </location>
</feature>
<dbReference type="AlphaFoldDB" id="A0A7D8YVG0"/>
<gene>
    <name evidence="3" type="ORF">LCER1_G004558</name>
</gene>
<sequence>MPSNKGKAVDKSSSWSEWFWDARGYYYSSRSGPTGIIEYTYKYPESTTQQQQQTPRTPGENVILSTVSSTPHSSSVSSGESYASREASYSGAARTSSSIGTSGASSYQSPPSSKYGLDSYYTTATTTGTQPSSSMTSNTSYSSQFSRSPSSSSNYGSLNPYEPSVTTTKLEYATSSKNYDTSEVSSALRGMSLSSPASTIHEQDYVASSGVQTPYQPQIPSNHIGRDPNSPDKERLDPRYRCISEKEQRKFWKVGRVFMMLWTEPAAEGSTRNGTHYSKVWLDQGVYSEIRRFVVLKEGYGNSICSYVVSVAYKRRKLLTFNSPVHTYNGQATLKPNLPERQQHAIIYTSRECPPEHSYRLNDGTLVKENLSKDPIRVRREQTGPEGDLGVYSRLNYSKIYTVEHYIRVLNIGMVESNWIPSLAANSYVTSSATPVEKPTKLPSNDPSSTRDREREKKSRGKDKDGKRSRH</sequence>
<comment type="caution">
    <text evidence="3">The sequence shown here is derived from an EMBL/GenBank/DDBJ whole genome shotgun (WGS) entry which is preliminary data.</text>
</comment>
<dbReference type="Pfam" id="PF20233">
    <property type="entry name" value="DUF6590"/>
    <property type="match status" value="1"/>
</dbReference>
<accession>A0A7D8YVG0</accession>
<evidence type="ECO:0000313" key="3">
    <source>
        <dbReference type="EMBL" id="TVY55475.1"/>
    </source>
</evidence>
<dbReference type="Proteomes" id="UP000481288">
    <property type="component" value="Unassembled WGS sequence"/>
</dbReference>